<reference evidence="1 2" key="1">
    <citation type="journal article" date="2020" name="BMC Genomics">
        <title>Intraspecific diversification of the crop wild relative Brassica cretica Lam. using demographic model selection.</title>
        <authorList>
            <person name="Kioukis A."/>
            <person name="Michalopoulou V.A."/>
            <person name="Briers L."/>
            <person name="Pirintsos S."/>
            <person name="Studholme D.J."/>
            <person name="Pavlidis P."/>
            <person name="Sarris P.F."/>
        </authorList>
    </citation>
    <scope>NUCLEOTIDE SEQUENCE [LARGE SCALE GENOMIC DNA]</scope>
    <source>
        <strain evidence="2">cv. PFS-1207/04</strain>
    </source>
</reference>
<dbReference type="EMBL" id="QGKV02000832">
    <property type="protein sequence ID" value="KAF3546688.1"/>
    <property type="molecule type" value="Genomic_DNA"/>
</dbReference>
<evidence type="ECO:0000313" key="2">
    <source>
        <dbReference type="Proteomes" id="UP000266723"/>
    </source>
</evidence>
<sequence>MVLASTSVLFQKTTFLGRHNDYGTRAGIELCVCRDSCNSSRSRCNGCNKTREGAVLALIMIGRSSFFFCYLGPGNLVRAAVETIGFRCVYIYNFLDSVSALRLSNFQRDNSRDSCNSSRSRCNGCNKTREGAILALIMIGRSSFFFCYLGHGNLVRAAVENIGFRCVYIYNFLDSVNALRLSYFQRYNSRYT</sequence>
<dbReference type="Proteomes" id="UP000266723">
    <property type="component" value="Unassembled WGS sequence"/>
</dbReference>
<protein>
    <submittedName>
        <fullName evidence="1">Uncharacterized protein</fullName>
    </submittedName>
</protein>
<evidence type="ECO:0000313" key="1">
    <source>
        <dbReference type="EMBL" id="KAF3546688.1"/>
    </source>
</evidence>
<keyword evidence="2" id="KW-1185">Reference proteome</keyword>
<organism evidence="1 2">
    <name type="scientific">Brassica cretica</name>
    <name type="common">Mustard</name>
    <dbReference type="NCBI Taxonomy" id="69181"/>
    <lineage>
        <taxon>Eukaryota</taxon>
        <taxon>Viridiplantae</taxon>
        <taxon>Streptophyta</taxon>
        <taxon>Embryophyta</taxon>
        <taxon>Tracheophyta</taxon>
        <taxon>Spermatophyta</taxon>
        <taxon>Magnoliopsida</taxon>
        <taxon>eudicotyledons</taxon>
        <taxon>Gunneridae</taxon>
        <taxon>Pentapetalae</taxon>
        <taxon>rosids</taxon>
        <taxon>malvids</taxon>
        <taxon>Brassicales</taxon>
        <taxon>Brassicaceae</taxon>
        <taxon>Brassiceae</taxon>
        <taxon>Brassica</taxon>
    </lineage>
</organism>
<gene>
    <name evidence="1" type="ORF">DY000_02004302</name>
</gene>
<proteinExistence type="predicted"/>
<name>A0ABQ7C5U0_BRACR</name>
<comment type="caution">
    <text evidence="1">The sequence shown here is derived from an EMBL/GenBank/DDBJ whole genome shotgun (WGS) entry which is preliminary data.</text>
</comment>
<accession>A0ABQ7C5U0</accession>